<gene>
    <name evidence="3" type="ordered locus">Snov_2948</name>
</gene>
<dbReference type="InterPro" id="IPR043736">
    <property type="entry name" value="DUF5681"/>
</dbReference>
<dbReference type="Pfam" id="PF18932">
    <property type="entry name" value="DUF5681"/>
    <property type="match status" value="1"/>
</dbReference>
<dbReference type="KEGG" id="sno:Snov_2948"/>
<accession>D7A6M8</accession>
<dbReference type="EMBL" id="CP002026">
    <property type="protein sequence ID" value="ADH90226.1"/>
    <property type="molecule type" value="Genomic_DNA"/>
</dbReference>
<feature type="domain" description="DUF5681" evidence="2">
    <location>
        <begin position="3"/>
        <end position="33"/>
    </location>
</feature>
<dbReference type="AlphaFoldDB" id="D7A6M8"/>
<protein>
    <submittedName>
        <fullName evidence="3">Bacteriophage protein</fullName>
    </submittedName>
</protein>
<name>D7A6M8_ANCN5</name>
<evidence type="ECO:0000313" key="4">
    <source>
        <dbReference type="Proteomes" id="UP000006633"/>
    </source>
</evidence>
<evidence type="ECO:0000313" key="3">
    <source>
        <dbReference type="EMBL" id="ADH90226.1"/>
    </source>
</evidence>
<proteinExistence type="predicted"/>
<dbReference type="eggNOG" id="ENOG5031AQU">
    <property type="taxonomic scope" value="Bacteria"/>
</dbReference>
<dbReference type="Proteomes" id="UP000006633">
    <property type="component" value="Chromosome"/>
</dbReference>
<reference evidence="3 4" key="1">
    <citation type="journal article" date="2012" name="Stand. Genomic Sci.">
        <title>Complete genome sequence of the facultatively chemolithoautotrophic and methylotrophic alpha Proteobacterium Starkeya novella type strain (ATCC 8093(T)).</title>
        <authorList>
            <person name="Kappler U."/>
            <person name="Davenport K."/>
            <person name="Beatson S."/>
            <person name="Lucas S."/>
            <person name="Lapidus A."/>
            <person name="Copeland A."/>
            <person name="Berry K.W."/>
            <person name="Glavina Del Rio T."/>
            <person name="Hammon N."/>
            <person name="Dalin E."/>
            <person name="Tice H."/>
            <person name="Pitluck S."/>
            <person name="Richardson P."/>
            <person name="Bruce D."/>
            <person name="Goodwin L.A."/>
            <person name="Han C."/>
            <person name="Tapia R."/>
            <person name="Detter J.C."/>
            <person name="Chang Y.J."/>
            <person name="Jeffries C.D."/>
            <person name="Land M."/>
            <person name="Hauser L."/>
            <person name="Kyrpides N.C."/>
            <person name="Goker M."/>
            <person name="Ivanova N."/>
            <person name="Klenk H.P."/>
            <person name="Woyke T."/>
        </authorList>
    </citation>
    <scope>NUCLEOTIDE SEQUENCE [LARGE SCALE GENOMIC DNA]</scope>
    <source>
        <strain evidence="4">ATCC 8093 / DSM 506 / JCM 20403 / CCM 1077 / IAM 12100 / NBRC 12443 / NCIMB 10456</strain>
    </source>
</reference>
<sequence>MPFKPGQSGNPAGRPKGSKHKLGEDLLSDLYINFRQHEPSVIAKVRETKPEVYLKVVASLLPREVKLDAPDLRELSDAELMAVINATAAAAGLEISEAADETPCQH</sequence>
<dbReference type="OrthoDB" id="2086138at2"/>
<dbReference type="RefSeq" id="WP_013167729.1">
    <property type="nucleotide sequence ID" value="NC_014217.1"/>
</dbReference>
<evidence type="ECO:0000259" key="2">
    <source>
        <dbReference type="Pfam" id="PF18932"/>
    </source>
</evidence>
<feature type="region of interest" description="Disordered" evidence="1">
    <location>
        <begin position="1"/>
        <end position="21"/>
    </location>
</feature>
<evidence type="ECO:0000256" key="1">
    <source>
        <dbReference type="SAM" id="MobiDB-lite"/>
    </source>
</evidence>
<dbReference type="HOGENOM" id="CLU_2195925_0_0_5"/>
<dbReference type="STRING" id="639283.Snov_2948"/>
<keyword evidence="4" id="KW-1185">Reference proteome</keyword>
<organism evidence="3 4">
    <name type="scientific">Ancylobacter novellus (strain ATCC 8093 / DSM 506 / JCM 20403 / CCM 1077 / IAM 12100 / NBRC 12443 / NCIMB 10456)</name>
    <name type="common">Starkeya novella</name>
    <dbReference type="NCBI Taxonomy" id="639283"/>
    <lineage>
        <taxon>Bacteria</taxon>
        <taxon>Pseudomonadati</taxon>
        <taxon>Pseudomonadota</taxon>
        <taxon>Alphaproteobacteria</taxon>
        <taxon>Hyphomicrobiales</taxon>
        <taxon>Xanthobacteraceae</taxon>
        <taxon>Ancylobacter</taxon>
    </lineage>
</organism>